<evidence type="ECO:0000313" key="2">
    <source>
        <dbReference type="EMBL" id="AIE87206.1"/>
    </source>
</evidence>
<sequence length="387" mass="41567">MLRRYGLITLFAGTVFAVLIAGLSGSGRVTARVLEIVLPSAFGTALFIALSAFLAILVHELGHVVAGMLTGFRFQTMRVGPLELRRQSGALQLVFVENPHLSGFARLVPGSTDRLVARMFWLFAGGPLASLLYVGFTYLLLQALPEPARGPELTGAIPHFAALSLFVMALSVLPGTLLPFTSAAGTPTDMKVMLILLGRGATRERLVALVLIGRELQSGVRARDWDPILVAAAVELRDGTAEELRAQTVAYFYEYDVGNLDGAMAHLDRGLNVAEALGKKAGVMLEVMRLESSFFHAWVRNDLASALSFRVQVEAVPEAAQGTAALADASIALRQGEGDRSLTLLEQAEAKMEEAVARHGGAIEFEHDRINDLRNAVRNLSHDGEAG</sequence>
<keyword evidence="3" id="KW-1185">Reference proteome</keyword>
<feature type="transmembrane region" description="Helical" evidence="1">
    <location>
        <begin position="41"/>
        <end position="69"/>
    </location>
</feature>
<dbReference type="HOGENOM" id="CLU_747820_0_0_0"/>
<accession>A0A068NUT6</accession>
<dbReference type="OrthoDB" id="927026at2"/>
<dbReference type="AlphaFoldDB" id="A0A068NUT6"/>
<keyword evidence="1" id="KW-1133">Transmembrane helix</keyword>
<dbReference type="STRING" id="661478.OP10G_3838"/>
<dbReference type="Proteomes" id="UP000027982">
    <property type="component" value="Chromosome"/>
</dbReference>
<organism evidence="2 3">
    <name type="scientific">Fimbriimonas ginsengisoli Gsoil 348</name>
    <dbReference type="NCBI Taxonomy" id="661478"/>
    <lineage>
        <taxon>Bacteria</taxon>
        <taxon>Bacillati</taxon>
        <taxon>Armatimonadota</taxon>
        <taxon>Fimbriimonadia</taxon>
        <taxon>Fimbriimonadales</taxon>
        <taxon>Fimbriimonadaceae</taxon>
        <taxon>Fimbriimonas</taxon>
    </lineage>
</organism>
<gene>
    <name evidence="2" type="ORF">OP10G_3838</name>
</gene>
<dbReference type="RefSeq" id="WP_025228877.1">
    <property type="nucleotide sequence ID" value="NZ_CP007139.1"/>
</dbReference>
<feature type="transmembrane region" description="Helical" evidence="1">
    <location>
        <begin position="160"/>
        <end position="181"/>
    </location>
</feature>
<dbReference type="KEGG" id="fgi:OP10G_3838"/>
<name>A0A068NUT6_FIMGI</name>
<evidence type="ECO:0000313" key="3">
    <source>
        <dbReference type="Proteomes" id="UP000027982"/>
    </source>
</evidence>
<evidence type="ECO:0000256" key="1">
    <source>
        <dbReference type="SAM" id="Phobius"/>
    </source>
</evidence>
<keyword evidence="1" id="KW-0472">Membrane</keyword>
<dbReference type="EMBL" id="CP007139">
    <property type="protein sequence ID" value="AIE87206.1"/>
    <property type="molecule type" value="Genomic_DNA"/>
</dbReference>
<reference evidence="2 3" key="1">
    <citation type="journal article" date="2014" name="PLoS ONE">
        <title>The first complete genome sequence of the class fimbriimonadia in the phylum armatimonadetes.</title>
        <authorList>
            <person name="Hu Z.Y."/>
            <person name="Wang Y.Z."/>
            <person name="Im W.T."/>
            <person name="Wang S.Y."/>
            <person name="Zhao G.P."/>
            <person name="Zheng H.J."/>
            <person name="Quan Z.X."/>
        </authorList>
    </citation>
    <scope>NUCLEOTIDE SEQUENCE [LARGE SCALE GENOMIC DNA]</scope>
    <source>
        <strain evidence="2">Gsoil 348</strain>
    </source>
</reference>
<keyword evidence="1" id="KW-0812">Transmembrane</keyword>
<protein>
    <submittedName>
        <fullName evidence="2">Cytolysin immunity CylI domain protein</fullName>
    </submittedName>
</protein>
<feature type="transmembrane region" description="Helical" evidence="1">
    <location>
        <begin position="120"/>
        <end position="140"/>
    </location>
</feature>
<proteinExistence type="predicted"/>
<dbReference type="eggNOG" id="COG1994">
    <property type="taxonomic scope" value="Bacteria"/>
</dbReference>